<dbReference type="AlphaFoldDB" id="A0A8H4VP84"/>
<dbReference type="Gene3D" id="3.40.50.720">
    <property type="entry name" value="NAD(P)-binding Rossmann-like Domain"/>
    <property type="match status" value="1"/>
</dbReference>
<protein>
    <recommendedName>
        <fullName evidence="1">NmrA-like domain-containing protein</fullName>
    </recommendedName>
</protein>
<dbReference type="Proteomes" id="UP000521872">
    <property type="component" value="Unassembled WGS sequence"/>
</dbReference>
<sequence>MTTFVTGGTGKTGGELVQLLHKNNHSVLVASRSSIAPSPLRSVVFDWFDPSTFENPFKAAQDIDKIYLVAPPVFDSLPIVMPFIDYAISKGVKRFIHGSSSAMDKGDITDGKIHEYLVDSGVDYAIIRPTWFIDNFGTFYLSSIRDNNEIPSVAEDGRVAFVSVKDISQAACDAIVSPESWNSEVFVVGPKLYSYDEVANLLTNVLGKKITHRRLMHEESRAFWEKFGLAPNYAAMLTEMEAKIADGYEENIIRSSNVLTGKCTLED</sequence>
<feature type="domain" description="NmrA-like" evidence="1">
    <location>
        <begin position="4"/>
        <end position="242"/>
    </location>
</feature>
<proteinExistence type="predicted"/>
<dbReference type="InterPro" id="IPR051604">
    <property type="entry name" value="Ergot_Alk_Oxidoreductase"/>
</dbReference>
<dbReference type="InterPro" id="IPR008030">
    <property type="entry name" value="NmrA-like"/>
</dbReference>
<name>A0A8H4VP84_9AGAR</name>
<dbReference type="Pfam" id="PF05368">
    <property type="entry name" value="NmrA"/>
    <property type="match status" value="1"/>
</dbReference>
<dbReference type="EMBL" id="JAACJL010000031">
    <property type="protein sequence ID" value="KAF4616947.1"/>
    <property type="molecule type" value="Genomic_DNA"/>
</dbReference>
<gene>
    <name evidence="2" type="ORF">D9613_008548</name>
</gene>
<evidence type="ECO:0000313" key="3">
    <source>
        <dbReference type="Proteomes" id="UP000521872"/>
    </source>
</evidence>
<evidence type="ECO:0000259" key="1">
    <source>
        <dbReference type="Pfam" id="PF05368"/>
    </source>
</evidence>
<organism evidence="2 3">
    <name type="scientific">Agrocybe pediades</name>
    <dbReference type="NCBI Taxonomy" id="84607"/>
    <lineage>
        <taxon>Eukaryota</taxon>
        <taxon>Fungi</taxon>
        <taxon>Dikarya</taxon>
        <taxon>Basidiomycota</taxon>
        <taxon>Agaricomycotina</taxon>
        <taxon>Agaricomycetes</taxon>
        <taxon>Agaricomycetidae</taxon>
        <taxon>Agaricales</taxon>
        <taxon>Agaricineae</taxon>
        <taxon>Strophariaceae</taxon>
        <taxon>Agrocybe</taxon>
    </lineage>
</organism>
<dbReference type="InterPro" id="IPR036291">
    <property type="entry name" value="NAD(P)-bd_dom_sf"/>
</dbReference>
<accession>A0A8H4VP84</accession>
<evidence type="ECO:0000313" key="2">
    <source>
        <dbReference type="EMBL" id="KAF4616947.1"/>
    </source>
</evidence>
<dbReference type="Gene3D" id="3.90.25.10">
    <property type="entry name" value="UDP-galactose 4-epimerase, domain 1"/>
    <property type="match status" value="1"/>
</dbReference>
<reference evidence="2 3" key="1">
    <citation type="submission" date="2019-12" db="EMBL/GenBank/DDBJ databases">
        <authorList>
            <person name="Floudas D."/>
            <person name="Bentzer J."/>
            <person name="Ahren D."/>
            <person name="Johansson T."/>
            <person name="Persson P."/>
            <person name="Tunlid A."/>
        </authorList>
    </citation>
    <scope>NUCLEOTIDE SEQUENCE [LARGE SCALE GENOMIC DNA]</scope>
    <source>
        <strain evidence="2 3">CBS 102.39</strain>
    </source>
</reference>
<dbReference type="PANTHER" id="PTHR43162">
    <property type="match status" value="1"/>
</dbReference>
<comment type="caution">
    <text evidence="2">The sequence shown here is derived from an EMBL/GenBank/DDBJ whole genome shotgun (WGS) entry which is preliminary data.</text>
</comment>
<dbReference type="SUPFAM" id="SSF51735">
    <property type="entry name" value="NAD(P)-binding Rossmann-fold domains"/>
    <property type="match status" value="1"/>
</dbReference>
<keyword evidence="3" id="KW-1185">Reference proteome</keyword>
<dbReference type="PANTHER" id="PTHR43162:SF1">
    <property type="entry name" value="PRESTALK A DIFFERENTIATION PROTEIN A"/>
    <property type="match status" value="1"/>
</dbReference>